<comment type="cofactor">
    <cofactor evidence="1">
        <name>pyridoxal 5'-phosphate</name>
        <dbReference type="ChEBI" id="CHEBI:597326"/>
    </cofactor>
</comment>
<dbReference type="PROSITE" id="PS00599">
    <property type="entry name" value="AA_TRANSFER_CLASS_2"/>
    <property type="match status" value="1"/>
</dbReference>
<dbReference type="PANTHER" id="PTHR43643">
    <property type="entry name" value="HISTIDINOL-PHOSPHATE AMINOTRANSFERASE 2"/>
    <property type="match status" value="1"/>
</dbReference>
<keyword evidence="4" id="KW-0663">Pyridoxal phosphate</keyword>
<evidence type="ECO:0000256" key="2">
    <source>
        <dbReference type="ARBA" id="ARBA00022576"/>
    </source>
</evidence>
<proteinExistence type="inferred from homology"/>
<dbReference type="InterPro" id="IPR015424">
    <property type="entry name" value="PyrdxlP-dep_Trfase"/>
</dbReference>
<accession>A0A381Y782</accession>
<dbReference type="HAMAP" id="MF_01023">
    <property type="entry name" value="HisC_aminotrans_2"/>
    <property type="match status" value="1"/>
</dbReference>
<feature type="domain" description="Aminotransferase class I/classII large" evidence="5">
    <location>
        <begin position="29"/>
        <end position="356"/>
    </location>
</feature>
<sequence length="368" mass="39391">MTSPEPKAYLSSLPLYVPGATRGAGEGPVIKLSSNESALGPSPNAITAYQEYGNSLQRYPDTSCNFLRDALAEHHKLHPSRILCGNGSDQIVDSLTRLFAGDGDEVVFCEYGFLRFKLGAIACGATPVVAPEVNCTASVDALIAAVTERTKVVLLANPNNPTGTYISKTELARLCAALPSEVLLVLDSAYAEFVFAENYSAGIEFVEDAGNVVMTRTFSKAYGLAGLRLGWAYGPKKIIEVFNRARLPFPVSGAAQAAGVAALHDEEYLQEVITHNTRALHWIADRASKLGVPPLPSVANFNTCKVGESGSSLALLALEFLAGRNILVRPLEPYGLDNYLRVTVGLDHENEKFIDALGTFLNAEAVRG</sequence>
<evidence type="ECO:0000259" key="5">
    <source>
        <dbReference type="Pfam" id="PF00155"/>
    </source>
</evidence>
<evidence type="ECO:0000313" key="6">
    <source>
        <dbReference type="EMBL" id="SVA72471.1"/>
    </source>
</evidence>
<evidence type="ECO:0000256" key="1">
    <source>
        <dbReference type="ARBA" id="ARBA00001933"/>
    </source>
</evidence>
<dbReference type="GO" id="GO:0000105">
    <property type="term" value="P:L-histidine biosynthetic process"/>
    <property type="evidence" value="ECO:0007669"/>
    <property type="project" value="InterPro"/>
</dbReference>
<dbReference type="Gene3D" id="3.40.640.10">
    <property type="entry name" value="Type I PLP-dependent aspartate aminotransferase-like (Major domain)"/>
    <property type="match status" value="1"/>
</dbReference>
<dbReference type="Pfam" id="PF00155">
    <property type="entry name" value="Aminotran_1_2"/>
    <property type="match status" value="1"/>
</dbReference>
<dbReference type="InterPro" id="IPR004839">
    <property type="entry name" value="Aminotransferase_I/II_large"/>
</dbReference>
<organism evidence="6">
    <name type="scientific">marine metagenome</name>
    <dbReference type="NCBI Taxonomy" id="408172"/>
    <lineage>
        <taxon>unclassified sequences</taxon>
        <taxon>metagenomes</taxon>
        <taxon>ecological metagenomes</taxon>
    </lineage>
</organism>
<keyword evidence="2" id="KW-0032">Aminotransferase</keyword>
<dbReference type="PANTHER" id="PTHR43643:SF3">
    <property type="entry name" value="HISTIDINOL-PHOSPHATE AMINOTRANSFERASE"/>
    <property type="match status" value="1"/>
</dbReference>
<dbReference type="AlphaFoldDB" id="A0A381Y782"/>
<gene>
    <name evidence="6" type="ORF">METZ01_LOCUS125325</name>
</gene>
<dbReference type="CDD" id="cd00609">
    <property type="entry name" value="AAT_like"/>
    <property type="match status" value="1"/>
</dbReference>
<dbReference type="Gene3D" id="3.90.1150.10">
    <property type="entry name" value="Aspartate Aminotransferase, domain 1"/>
    <property type="match status" value="1"/>
</dbReference>
<dbReference type="InterPro" id="IPR001917">
    <property type="entry name" value="Aminotrans_II_pyridoxalP_BS"/>
</dbReference>
<dbReference type="InterPro" id="IPR015421">
    <property type="entry name" value="PyrdxlP-dep_Trfase_major"/>
</dbReference>
<dbReference type="InterPro" id="IPR050106">
    <property type="entry name" value="HistidinolP_aminotransfase"/>
</dbReference>
<evidence type="ECO:0000256" key="3">
    <source>
        <dbReference type="ARBA" id="ARBA00022679"/>
    </source>
</evidence>
<dbReference type="GO" id="GO:0030170">
    <property type="term" value="F:pyridoxal phosphate binding"/>
    <property type="evidence" value="ECO:0007669"/>
    <property type="project" value="InterPro"/>
</dbReference>
<protein>
    <recommendedName>
        <fullName evidence="5">Aminotransferase class I/classII large domain-containing protein</fullName>
    </recommendedName>
</protein>
<keyword evidence="3" id="KW-0808">Transferase</keyword>
<dbReference type="SUPFAM" id="SSF53383">
    <property type="entry name" value="PLP-dependent transferases"/>
    <property type="match status" value="1"/>
</dbReference>
<name>A0A381Y782_9ZZZZ</name>
<dbReference type="InterPro" id="IPR015422">
    <property type="entry name" value="PyrdxlP-dep_Trfase_small"/>
</dbReference>
<evidence type="ECO:0000256" key="4">
    <source>
        <dbReference type="ARBA" id="ARBA00022898"/>
    </source>
</evidence>
<dbReference type="GO" id="GO:0004400">
    <property type="term" value="F:histidinol-phosphate transaminase activity"/>
    <property type="evidence" value="ECO:0007669"/>
    <property type="project" value="InterPro"/>
</dbReference>
<dbReference type="InterPro" id="IPR005861">
    <property type="entry name" value="HisP_aminotrans"/>
</dbReference>
<reference evidence="6" key="1">
    <citation type="submission" date="2018-05" db="EMBL/GenBank/DDBJ databases">
        <authorList>
            <person name="Lanie J.A."/>
            <person name="Ng W.-L."/>
            <person name="Kazmierczak K.M."/>
            <person name="Andrzejewski T.M."/>
            <person name="Davidsen T.M."/>
            <person name="Wayne K.J."/>
            <person name="Tettelin H."/>
            <person name="Glass J.I."/>
            <person name="Rusch D."/>
            <person name="Podicherti R."/>
            <person name="Tsui H.-C.T."/>
            <person name="Winkler M.E."/>
        </authorList>
    </citation>
    <scope>NUCLEOTIDE SEQUENCE</scope>
</reference>
<dbReference type="EMBL" id="UINC01017469">
    <property type="protein sequence ID" value="SVA72471.1"/>
    <property type="molecule type" value="Genomic_DNA"/>
</dbReference>